<keyword evidence="7 9" id="KW-0472">Membrane</keyword>
<protein>
    <submittedName>
        <fullName evidence="10">LAQU0S04e09142g1_1</fullName>
    </submittedName>
</protein>
<evidence type="ECO:0000256" key="6">
    <source>
        <dbReference type="ARBA" id="ARBA00022989"/>
    </source>
</evidence>
<dbReference type="GO" id="GO:0015888">
    <property type="term" value="P:thiamine transport"/>
    <property type="evidence" value="ECO:0007669"/>
    <property type="project" value="UniProtKB-ARBA"/>
</dbReference>
<feature type="transmembrane region" description="Helical" evidence="9">
    <location>
        <begin position="180"/>
        <end position="199"/>
    </location>
</feature>
<feature type="transmembrane region" description="Helical" evidence="9">
    <location>
        <begin position="284"/>
        <end position="305"/>
    </location>
</feature>
<accession>A0A0P1KQG9</accession>
<reference evidence="11" key="1">
    <citation type="submission" date="2015-10" db="EMBL/GenBank/DDBJ databases">
        <authorList>
            <person name="Devillers H."/>
        </authorList>
    </citation>
    <scope>NUCLEOTIDE SEQUENCE [LARGE SCALE GENOMIC DNA]</scope>
</reference>
<dbReference type="Pfam" id="PF02133">
    <property type="entry name" value="Transp_cyt_pur"/>
    <property type="match status" value="1"/>
</dbReference>
<feature type="transmembrane region" description="Helical" evidence="9">
    <location>
        <begin position="205"/>
        <end position="226"/>
    </location>
</feature>
<gene>
    <name evidence="10" type="ORF">LAQU0_S04e09142g</name>
</gene>
<dbReference type="GO" id="GO:1903089">
    <property type="term" value="F:5-amino-1-ribofuranosylimidazole-4-carboxamide transmembrane transporter activity"/>
    <property type="evidence" value="ECO:0007669"/>
    <property type="project" value="UniProtKB-ARBA"/>
</dbReference>
<feature type="transmembrane region" description="Helical" evidence="9">
    <location>
        <begin position="89"/>
        <end position="109"/>
    </location>
</feature>
<evidence type="ECO:0000256" key="7">
    <source>
        <dbReference type="ARBA" id="ARBA00023136"/>
    </source>
</evidence>
<feature type="transmembrane region" description="Helical" evidence="9">
    <location>
        <begin position="121"/>
        <end position="141"/>
    </location>
</feature>
<keyword evidence="3" id="KW-0813">Transport</keyword>
<dbReference type="GO" id="GO:0005886">
    <property type="term" value="C:plasma membrane"/>
    <property type="evidence" value="ECO:0007669"/>
    <property type="project" value="TreeGrafter"/>
</dbReference>
<dbReference type="AlphaFoldDB" id="A0A0P1KQG9"/>
<dbReference type="CDD" id="cd11482">
    <property type="entry name" value="SLC-NCS1sbd_NRT1-like"/>
    <property type="match status" value="1"/>
</dbReference>
<evidence type="ECO:0000256" key="3">
    <source>
        <dbReference type="ARBA" id="ARBA00022448"/>
    </source>
</evidence>
<feature type="region of interest" description="Disordered" evidence="8">
    <location>
        <begin position="562"/>
        <end position="586"/>
    </location>
</feature>
<comment type="similarity">
    <text evidence="2">Belongs to the purine-cytosine permease (2.A.39) family.</text>
</comment>
<dbReference type="InterPro" id="IPR045225">
    <property type="entry name" value="Uracil/uridine/allantoin_perm"/>
</dbReference>
<feature type="transmembrane region" description="Helical" evidence="9">
    <location>
        <begin position="335"/>
        <end position="357"/>
    </location>
</feature>
<feature type="compositionally biased region" description="Basic and acidic residues" evidence="8">
    <location>
        <begin position="577"/>
        <end position="586"/>
    </location>
</feature>
<dbReference type="PANTHER" id="PTHR30618">
    <property type="entry name" value="NCS1 FAMILY PURINE/PYRIMIDINE TRANSPORTER"/>
    <property type="match status" value="1"/>
</dbReference>
<keyword evidence="11" id="KW-1185">Reference proteome</keyword>
<dbReference type="Gene3D" id="1.10.4160.10">
    <property type="entry name" value="Hydantoin permease"/>
    <property type="match status" value="1"/>
</dbReference>
<dbReference type="NCBIfam" id="TIGR00800">
    <property type="entry name" value="ncs1"/>
    <property type="match status" value="1"/>
</dbReference>
<keyword evidence="5 9" id="KW-0812">Transmembrane</keyword>
<feature type="transmembrane region" description="Helical" evidence="9">
    <location>
        <begin position="378"/>
        <end position="398"/>
    </location>
</feature>
<organism evidence="10 11">
    <name type="scientific">Lachancea quebecensis</name>
    <dbReference type="NCBI Taxonomy" id="1654605"/>
    <lineage>
        <taxon>Eukaryota</taxon>
        <taxon>Fungi</taxon>
        <taxon>Dikarya</taxon>
        <taxon>Ascomycota</taxon>
        <taxon>Saccharomycotina</taxon>
        <taxon>Saccharomycetes</taxon>
        <taxon>Saccharomycetales</taxon>
        <taxon>Saccharomycetaceae</taxon>
        <taxon>Lachancea</taxon>
    </lineage>
</organism>
<keyword evidence="6 9" id="KW-1133">Transmembrane helix</keyword>
<dbReference type="Proteomes" id="UP000236544">
    <property type="component" value="Unassembled WGS sequence"/>
</dbReference>
<dbReference type="InterPro" id="IPR001248">
    <property type="entry name" value="Pur-cyt_permease"/>
</dbReference>
<name>A0A0P1KQG9_9SACH</name>
<dbReference type="EMBL" id="LN890563">
    <property type="protein sequence ID" value="CUS22142.1"/>
    <property type="molecule type" value="Genomic_DNA"/>
</dbReference>
<feature type="transmembrane region" description="Helical" evidence="9">
    <location>
        <begin position="491"/>
        <end position="510"/>
    </location>
</feature>
<dbReference type="InterPro" id="IPR012681">
    <property type="entry name" value="NCS1"/>
</dbReference>
<dbReference type="PANTHER" id="PTHR30618:SF15">
    <property type="entry name" value="NICOTINAMIDE RIBOSIDE TRANSPORTER 1-RELATED"/>
    <property type="match status" value="1"/>
</dbReference>
<feature type="transmembrane region" description="Helical" evidence="9">
    <location>
        <begin position="404"/>
        <end position="425"/>
    </location>
</feature>
<evidence type="ECO:0000256" key="4">
    <source>
        <dbReference type="ARBA" id="ARBA00022553"/>
    </source>
</evidence>
<proteinExistence type="inferred from homology"/>
<feature type="transmembrane region" description="Helical" evidence="9">
    <location>
        <begin position="57"/>
        <end position="77"/>
    </location>
</feature>
<dbReference type="OrthoDB" id="2018619at2759"/>
<evidence type="ECO:0000256" key="5">
    <source>
        <dbReference type="ARBA" id="ARBA00022692"/>
    </source>
</evidence>
<evidence type="ECO:0000256" key="9">
    <source>
        <dbReference type="SAM" id="Phobius"/>
    </source>
</evidence>
<dbReference type="GO" id="GO:0015205">
    <property type="term" value="F:nucleobase transmembrane transporter activity"/>
    <property type="evidence" value="ECO:0007669"/>
    <property type="project" value="TreeGrafter"/>
</dbReference>
<evidence type="ECO:0000256" key="1">
    <source>
        <dbReference type="ARBA" id="ARBA00004141"/>
    </source>
</evidence>
<keyword evidence="4" id="KW-0597">Phosphoprotein</keyword>
<evidence type="ECO:0000256" key="8">
    <source>
        <dbReference type="SAM" id="MobiDB-lite"/>
    </source>
</evidence>
<evidence type="ECO:0000313" key="11">
    <source>
        <dbReference type="Proteomes" id="UP000236544"/>
    </source>
</evidence>
<evidence type="ECO:0000313" key="10">
    <source>
        <dbReference type="EMBL" id="CUS22142.1"/>
    </source>
</evidence>
<sequence>MPSTESRGGASRPGLLSRGLKMLEIPVKDRQTLTVLRNPDILPIPAEDCTWSFFSYLAYWGVISFSVGTWVSANAALDVGLSYAETIGTFIVGDVVTIVFTLANSYHGLDWRVGYTLSQRFVFGIYGSGLGILVRILMSIVNYGSNAWLGGLCVNMILDSFSHHYVHLPNTLTHKVAMSTKELIGFMLFHVITAFFYLMKPKNMNYFLIWSCVATCFGMMGMVIYLTKINGGVGSAFKESQTTIHGSDRAWMWVYMVSYWFGSVSPGSTNQSDYSRFASNKTGLYLGVIVALLVPTTVVPVFGVIGASTTSELYGDAIWTPMDIFNYWLKDNYSAGARAASFFCGLAFTASQISYTISNCGFASGMDLSGVLPKYINIFRGAIFTAVVSVAVQPWNFYNKSSNTFLSVMSSFGVVMTPIISVMIADNFLIRKRKYSVSQAFVLKGEYYYTLGTNWRAMAAFVCGMAPGLPGIAAEANPNIMAKMDRGIVNFFYADSFTSFAISFFMYWILCLIFPVKIGIEQDDKDYFGAFTDEEARKRGVIPFSELTPEEIEEHNFTLGVNDASHSSSASSTGVDTHYEENEKTK</sequence>
<evidence type="ECO:0000256" key="2">
    <source>
        <dbReference type="ARBA" id="ARBA00008974"/>
    </source>
</evidence>
<dbReference type="FunFam" id="1.10.4160.10:FF:000005">
    <property type="entry name" value="Thiamine transporter"/>
    <property type="match status" value="1"/>
</dbReference>
<comment type="subcellular location">
    <subcellularLocation>
        <location evidence="1">Membrane</location>
        <topology evidence="1">Multi-pass membrane protein</topology>
    </subcellularLocation>
</comment>